<evidence type="ECO:0000256" key="3">
    <source>
        <dbReference type="ARBA" id="ARBA00022475"/>
    </source>
</evidence>
<feature type="transmembrane region" description="Helical" evidence="7">
    <location>
        <begin position="12"/>
        <end position="30"/>
    </location>
</feature>
<feature type="transmembrane region" description="Helical" evidence="7">
    <location>
        <begin position="130"/>
        <end position="154"/>
    </location>
</feature>
<dbReference type="GO" id="GO:0005886">
    <property type="term" value="C:plasma membrane"/>
    <property type="evidence" value="ECO:0007669"/>
    <property type="project" value="UniProtKB-SubCell"/>
</dbReference>
<accession>A0A0E7UA02</accession>
<feature type="transmembrane region" description="Helical" evidence="7">
    <location>
        <begin position="100"/>
        <end position="118"/>
    </location>
</feature>
<evidence type="ECO:0000313" key="9">
    <source>
        <dbReference type="EMBL" id="SUV66631.1"/>
    </source>
</evidence>
<dbReference type="Gene3D" id="1.10.3720.10">
    <property type="entry name" value="MetI-like"/>
    <property type="match status" value="1"/>
</dbReference>
<feature type="compositionally biased region" description="Basic residues" evidence="8">
    <location>
        <begin position="369"/>
        <end position="389"/>
    </location>
</feature>
<evidence type="ECO:0000256" key="5">
    <source>
        <dbReference type="ARBA" id="ARBA00022989"/>
    </source>
</evidence>
<comment type="subcellular location">
    <subcellularLocation>
        <location evidence="1 7">Cell membrane</location>
        <topology evidence="1 7">Multi-pass membrane protein</topology>
    </subcellularLocation>
</comment>
<keyword evidence="6 7" id="KW-0472">Membrane</keyword>
<dbReference type="EMBL" id="UFTT01000002">
    <property type="protein sequence ID" value="SUV66631.1"/>
    <property type="molecule type" value="Genomic_DNA"/>
</dbReference>
<feature type="transmembrane region" description="Helical" evidence="7">
    <location>
        <begin position="290"/>
        <end position="314"/>
    </location>
</feature>
<dbReference type="InterPro" id="IPR045621">
    <property type="entry name" value="BPD_transp_1_N"/>
</dbReference>
<dbReference type="GO" id="GO:0055085">
    <property type="term" value="P:transmembrane transport"/>
    <property type="evidence" value="ECO:0007669"/>
    <property type="project" value="InterPro"/>
</dbReference>
<feature type="compositionally biased region" description="Low complexity" evidence="8">
    <location>
        <begin position="390"/>
        <end position="402"/>
    </location>
</feature>
<reference evidence="9 10" key="1">
    <citation type="submission" date="2018-06" db="EMBL/GenBank/DDBJ databases">
        <authorList>
            <consortium name="Pathogen Informatics"/>
            <person name="Doyle S."/>
        </authorList>
    </citation>
    <scope>NUCLEOTIDE SEQUENCE [LARGE SCALE GENOMIC DNA]</scope>
    <source>
        <strain evidence="9 10">NCTC10911</strain>
    </source>
</reference>
<comment type="similarity">
    <text evidence="7">Belongs to the binding-protein-dependent transport system permease family.</text>
</comment>
<dbReference type="PROSITE" id="PS50928">
    <property type="entry name" value="ABC_TM1"/>
    <property type="match status" value="1"/>
</dbReference>
<keyword evidence="5 7" id="KW-1133">Transmembrane helix</keyword>
<evidence type="ECO:0000256" key="6">
    <source>
        <dbReference type="ARBA" id="ARBA00023136"/>
    </source>
</evidence>
<dbReference type="PANTHER" id="PTHR43163">
    <property type="entry name" value="DIPEPTIDE TRANSPORT SYSTEM PERMEASE PROTEIN DPPB-RELATED"/>
    <property type="match status" value="1"/>
</dbReference>
<evidence type="ECO:0000256" key="2">
    <source>
        <dbReference type="ARBA" id="ARBA00022448"/>
    </source>
</evidence>
<keyword evidence="4 7" id="KW-0812">Transmembrane</keyword>
<dbReference type="SUPFAM" id="SSF161098">
    <property type="entry name" value="MetI-like"/>
    <property type="match status" value="1"/>
</dbReference>
<dbReference type="InterPro" id="IPR000515">
    <property type="entry name" value="MetI-like"/>
</dbReference>
<organism evidence="9 10">
    <name type="scientific">Bordetella pertussis</name>
    <dbReference type="NCBI Taxonomy" id="520"/>
    <lineage>
        <taxon>Bacteria</taxon>
        <taxon>Pseudomonadati</taxon>
        <taxon>Pseudomonadota</taxon>
        <taxon>Betaproteobacteria</taxon>
        <taxon>Burkholderiales</taxon>
        <taxon>Alcaligenaceae</taxon>
        <taxon>Bordetella</taxon>
    </lineage>
</organism>
<name>A0A0E7UA02_BORPT</name>
<sequence>MLAFILRRILQAAAVMLTVALLAFVLFQYVGDPVTIMLGQDATDAERVELRERLGLDDAPPVQFARFVGNALQGDFGISLRQSEKVSSLIQARLPATLELSLVAAVLALVVGLPLGVYTALRRHGLLAQLVLAGSLLGVSLPTFLIGILLILVFSVQLGWLPSYGRGDTVSFGWWTSGLFTATGWKHLILPSITLSLFQMTLVLRLVRSEMLEVLRSDYIKFARARGLRQRAIHFGHALKNTMVPVITITGLQLGGIIAFAIVTETVFQWPGMGLLFIQAVQFADVPVMAAYLCLIALVFVVINLIVDLLYFVVDPRLRSGLSRNGSAARPGPAGWRDGCCMAARTEARLPQNPPDACPLSDGVYRRCGRDRRRRPRPRRPRRLRRRPAAARLRSARTAAHR</sequence>
<evidence type="ECO:0000256" key="8">
    <source>
        <dbReference type="SAM" id="MobiDB-lite"/>
    </source>
</evidence>
<evidence type="ECO:0000313" key="10">
    <source>
        <dbReference type="Proteomes" id="UP000255014"/>
    </source>
</evidence>
<dbReference type="Pfam" id="PF00528">
    <property type="entry name" value="BPD_transp_1"/>
    <property type="match status" value="1"/>
</dbReference>
<keyword evidence="3" id="KW-1003">Cell membrane</keyword>
<dbReference type="CDD" id="cd06261">
    <property type="entry name" value="TM_PBP2"/>
    <property type="match status" value="1"/>
</dbReference>
<evidence type="ECO:0000256" key="7">
    <source>
        <dbReference type="RuleBase" id="RU363032"/>
    </source>
</evidence>
<dbReference type="Pfam" id="PF19300">
    <property type="entry name" value="BPD_transp_1_N"/>
    <property type="match status" value="1"/>
</dbReference>
<dbReference type="InterPro" id="IPR035906">
    <property type="entry name" value="MetI-like_sf"/>
</dbReference>
<evidence type="ECO:0000256" key="1">
    <source>
        <dbReference type="ARBA" id="ARBA00004651"/>
    </source>
</evidence>
<gene>
    <name evidence="9" type="primary">gsiC_10</name>
    <name evidence="9" type="ORF">NCTC10911_03693</name>
</gene>
<dbReference type="PANTHER" id="PTHR43163:SF2">
    <property type="entry name" value="ABC TRANSPORTER PERMEASE PROTEIN"/>
    <property type="match status" value="1"/>
</dbReference>
<protein>
    <submittedName>
        <fullName evidence="9">Glutathione transport system permease protein gsiC</fullName>
    </submittedName>
</protein>
<feature type="region of interest" description="Disordered" evidence="8">
    <location>
        <begin position="369"/>
        <end position="402"/>
    </location>
</feature>
<dbReference type="AlphaFoldDB" id="A0A0E7UA02"/>
<dbReference type="Proteomes" id="UP000255014">
    <property type="component" value="Unassembled WGS sequence"/>
</dbReference>
<evidence type="ECO:0000256" key="4">
    <source>
        <dbReference type="ARBA" id="ARBA00022692"/>
    </source>
</evidence>
<feature type="transmembrane region" description="Helical" evidence="7">
    <location>
        <begin position="188"/>
        <end position="207"/>
    </location>
</feature>
<proteinExistence type="inferred from homology"/>
<feature type="transmembrane region" description="Helical" evidence="7">
    <location>
        <begin position="246"/>
        <end position="270"/>
    </location>
</feature>
<keyword evidence="2 7" id="KW-0813">Transport</keyword>